<dbReference type="Proteomes" id="UP000218418">
    <property type="component" value="Chromosome"/>
</dbReference>
<proteinExistence type="predicted"/>
<evidence type="ECO:0000313" key="2">
    <source>
        <dbReference type="Proteomes" id="UP000218418"/>
    </source>
</evidence>
<evidence type="ECO:0000313" key="1">
    <source>
        <dbReference type="EMBL" id="BAY87126.1"/>
    </source>
</evidence>
<organism evidence="1 2">
    <name type="scientific">Calothrix parasitica NIES-267</name>
    <dbReference type="NCBI Taxonomy" id="1973488"/>
    <lineage>
        <taxon>Bacteria</taxon>
        <taxon>Bacillati</taxon>
        <taxon>Cyanobacteriota</taxon>
        <taxon>Cyanophyceae</taxon>
        <taxon>Nostocales</taxon>
        <taxon>Calotrichaceae</taxon>
        <taxon>Calothrix</taxon>
    </lineage>
</organism>
<accession>A0A1Z4M0Y7</accession>
<keyword evidence="2" id="KW-1185">Reference proteome</keyword>
<reference evidence="1 2" key="1">
    <citation type="submission" date="2017-06" db="EMBL/GenBank/DDBJ databases">
        <title>Genome sequencing of cyanobaciteial culture collection at National Institute for Environmental Studies (NIES).</title>
        <authorList>
            <person name="Hirose Y."/>
            <person name="Shimura Y."/>
            <person name="Fujisawa T."/>
            <person name="Nakamura Y."/>
            <person name="Kawachi M."/>
        </authorList>
    </citation>
    <scope>NUCLEOTIDE SEQUENCE [LARGE SCALE GENOMIC DNA]</scope>
    <source>
        <strain evidence="1 2">NIES-267</strain>
    </source>
</reference>
<sequence length="80" mass="9222">MNNLNNFEKSSNSAKEKLEKTRANVIKILQTRFKDVPEQVIQDINSLNDLSVLEKLFNNSIIVAAKEDFQKNLEKAMLKK</sequence>
<dbReference type="OrthoDB" id="9950349at2"/>
<dbReference type="EMBL" id="AP018227">
    <property type="protein sequence ID" value="BAY87126.1"/>
    <property type="molecule type" value="Genomic_DNA"/>
</dbReference>
<dbReference type="AlphaFoldDB" id="A0A1Z4M0Y7"/>
<name>A0A1Z4M0Y7_9CYAN</name>
<gene>
    <name evidence="1" type="ORF">NIES267_66440</name>
</gene>
<protein>
    <submittedName>
        <fullName evidence="1">Uncharacterized protein</fullName>
    </submittedName>
</protein>